<keyword evidence="3" id="KW-1185">Reference proteome</keyword>
<evidence type="ECO:0000313" key="2">
    <source>
        <dbReference type="EMBL" id="EOY14219.1"/>
    </source>
</evidence>
<organism evidence="2 3">
    <name type="scientific">Theobroma cacao</name>
    <name type="common">Cacao</name>
    <name type="synonym">Cocoa</name>
    <dbReference type="NCBI Taxonomy" id="3641"/>
    <lineage>
        <taxon>Eukaryota</taxon>
        <taxon>Viridiplantae</taxon>
        <taxon>Streptophyta</taxon>
        <taxon>Embryophyta</taxon>
        <taxon>Tracheophyta</taxon>
        <taxon>Spermatophyta</taxon>
        <taxon>Magnoliopsida</taxon>
        <taxon>eudicotyledons</taxon>
        <taxon>Gunneridae</taxon>
        <taxon>Pentapetalae</taxon>
        <taxon>rosids</taxon>
        <taxon>malvids</taxon>
        <taxon>Malvales</taxon>
        <taxon>Malvaceae</taxon>
        <taxon>Byttnerioideae</taxon>
        <taxon>Theobroma</taxon>
    </lineage>
</organism>
<reference evidence="2 3" key="1">
    <citation type="journal article" date="2013" name="Genome Biol.">
        <title>The genome sequence of the most widely cultivated cacao type and its use to identify candidate genes regulating pod color.</title>
        <authorList>
            <person name="Motamayor J.C."/>
            <person name="Mockaitis K."/>
            <person name="Schmutz J."/>
            <person name="Haiminen N."/>
            <person name="Iii D.L."/>
            <person name="Cornejo O."/>
            <person name="Findley S.D."/>
            <person name="Zheng P."/>
            <person name="Utro F."/>
            <person name="Royaert S."/>
            <person name="Saski C."/>
            <person name="Jenkins J."/>
            <person name="Podicheti R."/>
            <person name="Zhao M."/>
            <person name="Scheffler B.E."/>
            <person name="Stack J.C."/>
            <person name="Feltus F.A."/>
            <person name="Mustiga G.M."/>
            <person name="Amores F."/>
            <person name="Phillips W."/>
            <person name="Marelli J.P."/>
            <person name="May G.D."/>
            <person name="Shapiro H."/>
            <person name="Ma J."/>
            <person name="Bustamante C.D."/>
            <person name="Schnell R.J."/>
            <person name="Main D."/>
            <person name="Gilbert D."/>
            <person name="Parida L."/>
            <person name="Kuhn D.N."/>
        </authorList>
    </citation>
    <scope>NUCLEOTIDE SEQUENCE [LARGE SCALE GENOMIC DNA]</scope>
    <source>
        <strain evidence="3">cv. Matina 1-6</strain>
    </source>
</reference>
<dbReference type="Gramene" id="EOY14219">
    <property type="protein sequence ID" value="EOY14219"/>
    <property type="gene ID" value="TCM_033509"/>
</dbReference>
<evidence type="ECO:0000256" key="1">
    <source>
        <dbReference type="SAM" id="Coils"/>
    </source>
</evidence>
<accession>A0A061FID4</accession>
<dbReference type="HOGENOM" id="CLU_174365_0_0_1"/>
<dbReference type="InParanoid" id="A0A061FID4"/>
<gene>
    <name evidence="2" type="ORF">TCM_033509</name>
</gene>
<keyword evidence="1" id="KW-0175">Coiled coil</keyword>
<sequence>MAHKSTENLVTLGIRAVMANTRNEMGIEGVASTPNARKRHSSRVKSKYCSKDLLIMMETKLTRQKECVVELADHYKLSEARIDGFKEQESELREELQFALNEMLEKLT</sequence>
<evidence type="ECO:0000313" key="3">
    <source>
        <dbReference type="Proteomes" id="UP000026915"/>
    </source>
</evidence>
<dbReference type="Proteomes" id="UP000026915">
    <property type="component" value="Chromosome 7"/>
</dbReference>
<dbReference type="EMBL" id="CM001885">
    <property type="protein sequence ID" value="EOY14219.1"/>
    <property type="molecule type" value="Genomic_DNA"/>
</dbReference>
<proteinExistence type="predicted"/>
<feature type="coiled-coil region" evidence="1">
    <location>
        <begin position="75"/>
        <end position="106"/>
    </location>
</feature>
<name>A0A061FID4_THECC</name>
<protein>
    <submittedName>
        <fullName evidence="2">Uncharacterized protein</fullName>
    </submittedName>
</protein>
<dbReference type="AlphaFoldDB" id="A0A061FID4"/>